<proteinExistence type="predicted"/>
<name>A0ABP8LNE9_9BACT</name>
<evidence type="ECO:0000313" key="1">
    <source>
        <dbReference type="EMBL" id="GAA4433073.1"/>
    </source>
</evidence>
<keyword evidence="2" id="KW-1185">Reference proteome</keyword>
<organism evidence="1 2">
    <name type="scientific">Pontibacter saemangeumensis</name>
    <dbReference type="NCBI Taxonomy" id="1084525"/>
    <lineage>
        <taxon>Bacteria</taxon>
        <taxon>Pseudomonadati</taxon>
        <taxon>Bacteroidota</taxon>
        <taxon>Cytophagia</taxon>
        <taxon>Cytophagales</taxon>
        <taxon>Hymenobacteraceae</taxon>
        <taxon>Pontibacter</taxon>
    </lineage>
</organism>
<comment type="caution">
    <text evidence="1">The sequence shown here is derived from an EMBL/GenBank/DDBJ whole genome shotgun (WGS) entry which is preliminary data.</text>
</comment>
<reference evidence="2" key="1">
    <citation type="journal article" date="2019" name="Int. J. Syst. Evol. Microbiol.">
        <title>The Global Catalogue of Microorganisms (GCM) 10K type strain sequencing project: providing services to taxonomists for standard genome sequencing and annotation.</title>
        <authorList>
            <consortium name="The Broad Institute Genomics Platform"/>
            <consortium name="The Broad Institute Genome Sequencing Center for Infectious Disease"/>
            <person name="Wu L."/>
            <person name="Ma J."/>
        </authorList>
    </citation>
    <scope>NUCLEOTIDE SEQUENCE [LARGE SCALE GENOMIC DNA]</scope>
    <source>
        <strain evidence="2">JCM 17926</strain>
    </source>
</reference>
<dbReference type="Proteomes" id="UP001500552">
    <property type="component" value="Unassembled WGS sequence"/>
</dbReference>
<dbReference type="EMBL" id="BAABHC010000014">
    <property type="protein sequence ID" value="GAA4433073.1"/>
    <property type="molecule type" value="Genomic_DNA"/>
</dbReference>
<evidence type="ECO:0000313" key="2">
    <source>
        <dbReference type="Proteomes" id="UP001500552"/>
    </source>
</evidence>
<protein>
    <submittedName>
        <fullName evidence="1">Uncharacterized protein</fullName>
    </submittedName>
</protein>
<accession>A0ABP8LNE9</accession>
<sequence>MLPDDELLPADLLAEPVAPEDDFPLLESDVLLSFLELEVEPALAFVEDDFEPEADEDLLLSSFAEVDEVEEPDVAPIPEFWLDPNPLVLLPPLLLLLLLAVLPDDEPCMLDELSDEFFAWLEF</sequence>
<gene>
    <name evidence="1" type="ORF">GCM10023188_22090</name>
</gene>